<dbReference type="GO" id="GO:0006285">
    <property type="term" value="P:base-excision repair, AP site formation"/>
    <property type="evidence" value="ECO:0007669"/>
    <property type="project" value="InterPro"/>
</dbReference>
<dbReference type="SMART" id="SM00986">
    <property type="entry name" value="UDG"/>
    <property type="match status" value="1"/>
</dbReference>
<evidence type="ECO:0000313" key="7">
    <source>
        <dbReference type="Proteomes" id="UP000625033"/>
    </source>
</evidence>
<evidence type="ECO:0000259" key="5">
    <source>
        <dbReference type="SMART" id="SM00986"/>
    </source>
</evidence>
<evidence type="ECO:0000313" key="6">
    <source>
        <dbReference type="EMBL" id="MBG6085519.1"/>
    </source>
</evidence>
<dbReference type="Proteomes" id="UP000625033">
    <property type="component" value="Unassembled WGS sequence"/>
</dbReference>
<dbReference type="AlphaFoldDB" id="A0A931GMK7"/>
<keyword evidence="1" id="KW-0227">DNA damage</keyword>
<dbReference type="PANTHER" id="PTHR12159">
    <property type="entry name" value="G/T AND G/U MISMATCH-SPECIFIC DNA GLYCOSYLASE"/>
    <property type="match status" value="1"/>
</dbReference>
<evidence type="ECO:0000256" key="3">
    <source>
        <dbReference type="ARBA" id="ARBA00023204"/>
    </source>
</evidence>
<feature type="region of interest" description="Disordered" evidence="4">
    <location>
        <begin position="1"/>
        <end position="30"/>
    </location>
</feature>
<dbReference type="SMART" id="SM00987">
    <property type="entry name" value="UreE_C"/>
    <property type="match status" value="1"/>
</dbReference>
<evidence type="ECO:0000256" key="2">
    <source>
        <dbReference type="ARBA" id="ARBA00022801"/>
    </source>
</evidence>
<dbReference type="InterPro" id="IPR005122">
    <property type="entry name" value="Uracil-DNA_glycosylase-like"/>
</dbReference>
<comment type="caution">
    <text evidence="6">The sequence shown here is derived from an EMBL/GenBank/DDBJ whole genome shotgun (WGS) entry which is preliminary data.</text>
</comment>
<protein>
    <submittedName>
        <fullName evidence="6">TDG/mug DNA glycosylase family protein</fullName>
        <ecNumber evidence="6">3.2.2.-</ecNumber>
    </submittedName>
</protein>
<dbReference type="InterPro" id="IPR015637">
    <property type="entry name" value="MUG/TDG"/>
</dbReference>
<dbReference type="RefSeq" id="WP_196836698.1">
    <property type="nucleotide sequence ID" value="NZ_JADOTZ010000001.1"/>
</dbReference>
<organism evidence="6 7">
    <name type="scientific">Zhihengliuella flava</name>
    <dbReference type="NCBI Taxonomy" id="1285193"/>
    <lineage>
        <taxon>Bacteria</taxon>
        <taxon>Bacillati</taxon>
        <taxon>Actinomycetota</taxon>
        <taxon>Actinomycetes</taxon>
        <taxon>Micrococcales</taxon>
        <taxon>Micrococcaceae</taxon>
        <taxon>Zhihengliuella</taxon>
    </lineage>
</organism>
<accession>A0A931GMK7</accession>
<name>A0A931GMK7_9MICC</name>
<keyword evidence="2 6" id="KW-0378">Hydrolase</keyword>
<dbReference type="Gene3D" id="3.40.470.10">
    <property type="entry name" value="Uracil-DNA glycosylase-like domain"/>
    <property type="match status" value="1"/>
</dbReference>
<feature type="domain" description="Uracil-DNA glycosylase-like" evidence="5">
    <location>
        <begin position="40"/>
        <end position="216"/>
    </location>
</feature>
<keyword evidence="7" id="KW-1185">Reference proteome</keyword>
<dbReference type="InterPro" id="IPR036895">
    <property type="entry name" value="Uracil-DNA_glycosylase-like_sf"/>
</dbReference>
<gene>
    <name evidence="6" type="ORF">IW252_002286</name>
</gene>
<evidence type="ECO:0000256" key="1">
    <source>
        <dbReference type="ARBA" id="ARBA00022763"/>
    </source>
</evidence>
<dbReference type="Pfam" id="PF03167">
    <property type="entry name" value="UDG"/>
    <property type="match status" value="1"/>
</dbReference>
<sequence>MHVTPPARPRRPSPLGGRKPTRDDLAPFATDDPDVLDDILPADSSALRLLIVGINPGLWTAAVNAPFARPGNRFWPSLHRAGLTSHVVDASRGLREEDQDELLRRGIGLTNLVGRATARADELTRDELRAAGERLVARVHELRPRAVAIAGITAFRSAFKVPQAQLGRQDPATLGTDVGRHQWPDGTALWVVPQPSGLNAHETIDSLAAKWQQVWQEAGSPDEPAR</sequence>
<reference evidence="6" key="1">
    <citation type="submission" date="2020-11" db="EMBL/GenBank/DDBJ databases">
        <title>Sequencing the genomes of 1000 actinobacteria strains.</title>
        <authorList>
            <person name="Klenk H.-P."/>
        </authorList>
    </citation>
    <scope>NUCLEOTIDE SEQUENCE</scope>
    <source>
        <strain evidence="6">DSM 26152</strain>
    </source>
</reference>
<dbReference type="CDD" id="cd10028">
    <property type="entry name" value="UDG-F2_TDG_MUG"/>
    <property type="match status" value="1"/>
</dbReference>
<dbReference type="GO" id="GO:0004844">
    <property type="term" value="F:uracil DNA N-glycosylase activity"/>
    <property type="evidence" value="ECO:0007669"/>
    <property type="project" value="TreeGrafter"/>
</dbReference>
<dbReference type="EC" id="3.2.2.-" evidence="6"/>
<keyword evidence="6" id="KW-0326">Glycosidase</keyword>
<dbReference type="EMBL" id="JADOTZ010000001">
    <property type="protein sequence ID" value="MBG6085519.1"/>
    <property type="molecule type" value="Genomic_DNA"/>
</dbReference>
<keyword evidence="3" id="KW-0234">DNA repair</keyword>
<dbReference type="GO" id="GO:0008263">
    <property type="term" value="F:pyrimidine-specific mismatch base pair DNA N-glycosylase activity"/>
    <property type="evidence" value="ECO:0007669"/>
    <property type="project" value="TreeGrafter"/>
</dbReference>
<dbReference type="PANTHER" id="PTHR12159:SF9">
    <property type="entry name" value="G_T MISMATCH-SPECIFIC THYMINE DNA GLYCOSYLASE"/>
    <property type="match status" value="1"/>
</dbReference>
<proteinExistence type="predicted"/>
<dbReference type="SUPFAM" id="SSF52141">
    <property type="entry name" value="Uracil-DNA glycosylase-like"/>
    <property type="match status" value="1"/>
</dbReference>
<evidence type="ECO:0000256" key="4">
    <source>
        <dbReference type="SAM" id="MobiDB-lite"/>
    </source>
</evidence>